<accession>A0A8T0PFV9</accession>
<dbReference type="SUPFAM" id="SSF52540">
    <property type="entry name" value="P-loop containing nucleoside triphosphate hydrolases"/>
    <property type="match status" value="1"/>
</dbReference>
<dbReference type="InterPro" id="IPR042197">
    <property type="entry name" value="Apaf_helical"/>
</dbReference>
<evidence type="ECO:0000256" key="6">
    <source>
        <dbReference type="ARBA" id="ARBA00022692"/>
    </source>
</evidence>
<dbReference type="GO" id="GO:0004674">
    <property type="term" value="F:protein serine/threonine kinase activity"/>
    <property type="evidence" value="ECO:0007669"/>
    <property type="project" value="UniProtKB-KW"/>
</dbReference>
<proteinExistence type="predicted"/>
<comment type="catalytic activity">
    <reaction evidence="14">
        <text>L-threonyl-[protein] + ATP = O-phospho-L-threonyl-[protein] + ADP + H(+)</text>
        <dbReference type="Rhea" id="RHEA:46608"/>
        <dbReference type="Rhea" id="RHEA-COMP:11060"/>
        <dbReference type="Rhea" id="RHEA-COMP:11605"/>
        <dbReference type="ChEBI" id="CHEBI:15378"/>
        <dbReference type="ChEBI" id="CHEBI:30013"/>
        <dbReference type="ChEBI" id="CHEBI:30616"/>
        <dbReference type="ChEBI" id="CHEBI:61977"/>
        <dbReference type="ChEBI" id="CHEBI:456216"/>
        <dbReference type="EC" id="2.7.11.1"/>
    </reaction>
</comment>
<feature type="region of interest" description="Disordered" evidence="17">
    <location>
        <begin position="316"/>
        <end position="367"/>
    </location>
</feature>
<dbReference type="InterPro" id="IPR003591">
    <property type="entry name" value="Leu-rich_rpt_typical-subtyp"/>
</dbReference>
<evidence type="ECO:0000256" key="7">
    <source>
        <dbReference type="ARBA" id="ARBA00022737"/>
    </source>
</evidence>
<dbReference type="InterPro" id="IPR056789">
    <property type="entry name" value="LRR_R13L1-DRL21"/>
</dbReference>
<dbReference type="Pfam" id="PF00931">
    <property type="entry name" value="NB-ARC"/>
    <property type="match status" value="1"/>
</dbReference>
<evidence type="ECO:0000256" key="12">
    <source>
        <dbReference type="ARBA" id="ARBA00022989"/>
    </source>
</evidence>
<dbReference type="Gene3D" id="1.10.8.430">
    <property type="entry name" value="Helical domain of apoptotic protease-activating factors"/>
    <property type="match status" value="1"/>
</dbReference>
<dbReference type="InterPro" id="IPR036388">
    <property type="entry name" value="WH-like_DNA-bd_sf"/>
</dbReference>
<dbReference type="SUPFAM" id="SSF52058">
    <property type="entry name" value="L domain-like"/>
    <property type="match status" value="3"/>
</dbReference>
<dbReference type="InterPro" id="IPR008271">
    <property type="entry name" value="Ser/Thr_kinase_AS"/>
</dbReference>
<dbReference type="InterPro" id="IPR058922">
    <property type="entry name" value="WHD_DRP"/>
</dbReference>
<dbReference type="SMART" id="SM00220">
    <property type="entry name" value="S_TKc"/>
    <property type="match status" value="1"/>
</dbReference>
<dbReference type="Pfam" id="PF23559">
    <property type="entry name" value="WHD_DRP"/>
    <property type="match status" value="1"/>
</dbReference>
<dbReference type="PANTHER" id="PTHR36766:SF73">
    <property type="entry name" value="NB-ARC DOMAIN-CONTAINING PROTEIN"/>
    <property type="match status" value="1"/>
</dbReference>
<evidence type="ECO:0000256" key="10">
    <source>
        <dbReference type="ARBA" id="ARBA00022821"/>
    </source>
</evidence>
<evidence type="ECO:0000313" key="20">
    <source>
        <dbReference type="Proteomes" id="UP000823388"/>
    </source>
</evidence>
<dbReference type="PROSITE" id="PS50011">
    <property type="entry name" value="PROTEIN_KINASE_DOM"/>
    <property type="match status" value="1"/>
</dbReference>
<keyword evidence="12" id="KW-1133">Transmembrane helix</keyword>
<evidence type="ECO:0000256" key="2">
    <source>
        <dbReference type="ARBA" id="ARBA00012513"/>
    </source>
</evidence>
<keyword evidence="8 16" id="KW-0547">Nucleotide-binding</keyword>
<name>A0A8T0PFV9_PANVG</name>
<dbReference type="InterPro" id="IPR006553">
    <property type="entry name" value="Leu-rich_rpt_Cys-con_subtyp"/>
</dbReference>
<dbReference type="InterPro" id="IPR002182">
    <property type="entry name" value="NB-ARC"/>
</dbReference>
<dbReference type="FunFam" id="1.10.510.10:FF:001023">
    <property type="entry name" value="Os07g0541700 protein"/>
    <property type="match status" value="1"/>
</dbReference>
<dbReference type="Pfam" id="PF23598">
    <property type="entry name" value="LRR_14"/>
    <property type="match status" value="2"/>
</dbReference>
<evidence type="ECO:0000313" key="19">
    <source>
        <dbReference type="EMBL" id="KAG2561167.1"/>
    </source>
</evidence>
<evidence type="ECO:0000256" key="5">
    <source>
        <dbReference type="ARBA" id="ARBA00022679"/>
    </source>
</evidence>
<feature type="compositionally biased region" description="Basic and acidic residues" evidence="17">
    <location>
        <begin position="318"/>
        <end position="344"/>
    </location>
</feature>
<evidence type="ECO:0000256" key="15">
    <source>
        <dbReference type="ARBA" id="ARBA00048679"/>
    </source>
</evidence>
<dbReference type="PROSITE" id="PS00107">
    <property type="entry name" value="PROTEIN_KINASE_ATP"/>
    <property type="match status" value="1"/>
</dbReference>
<evidence type="ECO:0000256" key="11">
    <source>
        <dbReference type="ARBA" id="ARBA00022840"/>
    </source>
</evidence>
<evidence type="ECO:0000256" key="9">
    <source>
        <dbReference type="ARBA" id="ARBA00022777"/>
    </source>
</evidence>
<dbReference type="Gene3D" id="3.30.200.20">
    <property type="entry name" value="Phosphorylase Kinase, domain 1"/>
    <property type="match status" value="1"/>
</dbReference>
<dbReference type="GO" id="GO:0006952">
    <property type="term" value="P:defense response"/>
    <property type="evidence" value="ECO:0007669"/>
    <property type="project" value="UniProtKB-KW"/>
</dbReference>
<dbReference type="Pfam" id="PF25019">
    <property type="entry name" value="LRR_R13L1-DRL21"/>
    <property type="match status" value="1"/>
</dbReference>
<dbReference type="InterPro" id="IPR027417">
    <property type="entry name" value="P-loop_NTPase"/>
</dbReference>
<comment type="catalytic activity">
    <reaction evidence="15">
        <text>L-seryl-[protein] + ATP = O-phospho-L-seryl-[protein] + ADP + H(+)</text>
        <dbReference type="Rhea" id="RHEA:17989"/>
        <dbReference type="Rhea" id="RHEA-COMP:9863"/>
        <dbReference type="Rhea" id="RHEA-COMP:11604"/>
        <dbReference type="ChEBI" id="CHEBI:15378"/>
        <dbReference type="ChEBI" id="CHEBI:29999"/>
        <dbReference type="ChEBI" id="CHEBI:30616"/>
        <dbReference type="ChEBI" id="CHEBI:83421"/>
        <dbReference type="ChEBI" id="CHEBI:456216"/>
        <dbReference type="EC" id="2.7.11.1"/>
    </reaction>
</comment>
<keyword evidence="7" id="KW-0677">Repeat</keyword>
<evidence type="ECO:0000259" key="18">
    <source>
        <dbReference type="PROSITE" id="PS50011"/>
    </source>
</evidence>
<dbReference type="InterPro" id="IPR001611">
    <property type="entry name" value="Leu-rich_rpt"/>
</dbReference>
<dbReference type="PANTHER" id="PTHR36766">
    <property type="entry name" value="PLANT BROAD-SPECTRUM MILDEW RESISTANCE PROTEIN RPW8"/>
    <property type="match status" value="1"/>
</dbReference>
<reference evidence="19" key="1">
    <citation type="submission" date="2020-05" db="EMBL/GenBank/DDBJ databases">
        <title>WGS assembly of Panicum virgatum.</title>
        <authorList>
            <person name="Lovell J.T."/>
            <person name="Jenkins J."/>
            <person name="Shu S."/>
            <person name="Juenger T.E."/>
            <person name="Schmutz J."/>
        </authorList>
    </citation>
    <scope>NUCLEOTIDE SEQUENCE</scope>
    <source>
        <strain evidence="19">AP13</strain>
    </source>
</reference>
<keyword evidence="11 16" id="KW-0067">ATP-binding</keyword>
<dbReference type="InterPro" id="IPR055414">
    <property type="entry name" value="LRR_R13L4/SHOC2-like"/>
</dbReference>
<keyword evidence="13" id="KW-0472">Membrane</keyword>
<keyword evidence="9" id="KW-0418">Kinase</keyword>
<gene>
    <name evidence="19" type="ORF">PVAP13_8KG111616</name>
</gene>
<dbReference type="Pfam" id="PF00560">
    <property type="entry name" value="LRR_1"/>
    <property type="match status" value="2"/>
</dbReference>
<evidence type="ECO:0000256" key="8">
    <source>
        <dbReference type="ARBA" id="ARBA00022741"/>
    </source>
</evidence>
<keyword evidence="3" id="KW-0723">Serine/threonine-protein kinase</keyword>
<feature type="domain" description="Protein kinase" evidence="18">
    <location>
        <begin position="19"/>
        <end position="313"/>
    </location>
</feature>
<dbReference type="EMBL" id="CM029051">
    <property type="protein sequence ID" value="KAG2561167.1"/>
    <property type="molecule type" value="Genomic_DNA"/>
</dbReference>
<dbReference type="Gene3D" id="1.10.10.10">
    <property type="entry name" value="Winged helix-like DNA-binding domain superfamily/Winged helix DNA-binding domain"/>
    <property type="match status" value="1"/>
</dbReference>
<keyword evidence="20" id="KW-1185">Reference proteome</keyword>
<keyword evidence="6" id="KW-0812">Transmembrane</keyword>
<dbReference type="SMART" id="SM00369">
    <property type="entry name" value="LRR_TYP"/>
    <property type="match status" value="3"/>
</dbReference>
<dbReference type="SMART" id="SM00367">
    <property type="entry name" value="LRR_CC"/>
    <property type="match status" value="6"/>
</dbReference>
<dbReference type="SUPFAM" id="SSF56112">
    <property type="entry name" value="Protein kinase-like (PK-like)"/>
    <property type="match status" value="1"/>
</dbReference>
<dbReference type="InterPro" id="IPR017441">
    <property type="entry name" value="Protein_kinase_ATP_BS"/>
</dbReference>
<keyword evidence="5" id="KW-0808">Transferase</keyword>
<evidence type="ECO:0000256" key="4">
    <source>
        <dbReference type="ARBA" id="ARBA00022614"/>
    </source>
</evidence>
<comment type="caution">
    <text evidence="19">The sequence shown here is derived from an EMBL/GenBank/DDBJ whole genome shotgun (WGS) entry which is preliminary data.</text>
</comment>
<dbReference type="GO" id="GO:0043531">
    <property type="term" value="F:ADP binding"/>
    <property type="evidence" value="ECO:0007669"/>
    <property type="project" value="InterPro"/>
</dbReference>
<evidence type="ECO:0000256" key="3">
    <source>
        <dbReference type="ARBA" id="ARBA00022527"/>
    </source>
</evidence>
<dbReference type="Gene3D" id="3.80.10.10">
    <property type="entry name" value="Ribonuclease Inhibitor"/>
    <property type="match status" value="5"/>
</dbReference>
<dbReference type="GO" id="GO:0005886">
    <property type="term" value="C:plasma membrane"/>
    <property type="evidence" value="ECO:0007669"/>
    <property type="project" value="UniProtKB-SubCell"/>
</dbReference>
<feature type="binding site" evidence="16">
    <location>
        <position position="47"/>
    </location>
    <ligand>
        <name>ATP</name>
        <dbReference type="ChEBI" id="CHEBI:30616"/>
    </ligand>
</feature>
<evidence type="ECO:0000256" key="17">
    <source>
        <dbReference type="SAM" id="MobiDB-lite"/>
    </source>
</evidence>
<evidence type="ECO:0000256" key="1">
    <source>
        <dbReference type="ARBA" id="ARBA00004162"/>
    </source>
</evidence>
<keyword evidence="10" id="KW-0611">Plant defense</keyword>
<dbReference type="GO" id="GO:0005524">
    <property type="term" value="F:ATP binding"/>
    <property type="evidence" value="ECO:0007669"/>
    <property type="project" value="UniProtKB-UniRule"/>
</dbReference>
<dbReference type="Proteomes" id="UP000823388">
    <property type="component" value="Chromosome 8K"/>
</dbReference>
<keyword evidence="4" id="KW-0433">Leucine-rich repeat</keyword>
<organism evidence="19 20">
    <name type="scientific">Panicum virgatum</name>
    <name type="common">Blackwell switchgrass</name>
    <dbReference type="NCBI Taxonomy" id="38727"/>
    <lineage>
        <taxon>Eukaryota</taxon>
        <taxon>Viridiplantae</taxon>
        <taxon>Streptophyta</taxon>
        <taxon>Embryophyta</taxon>
        <taxon>Tracheophyta</taxon>
        <taxon>Spermatophyta</taxon>
        <taxon>Magnoliopsida</taxon>
        <taxon>Liliopsida</taxon>
        <taxon>Poales</taxon>
        <taxon>Poaceae</taxon>
        <taxon>PACMAD clade</taxon>
        <taxon>Panicoideae</taxon>
        <taxon>Panicodae</taxon>
        <taxon>Paniceae</taxon>
        <taxon>Panicinae</taxon>
        <taxon>Panicum</taxon>
        <taxon>Panicum sect. Hiantes</taxon>
    </lineage>
</organism>
<protein>
    <recommendedName>
        <fullName evidence="2">non-specific serine/threonine protein kinase</fullName>
        <ecNumber evidence="2">2.7.11.1</ecNumber>
    </recommendedName>
</protein>
<dbReference type="InterPro" id="IPR032675">
    <property type="entry name" value="LRR_dom_sf"/>
</dbReference>
<evidence type="ECO:0000256" key="13">
    <source>
        <dbReference type="ARBA" id="ARBA00023136"/>
    </source>
</evidence>
<dbReference type="EC" id="2.7.11.1" evidence="2"/>
<dbReference type="Gene3D" id="3.40.50.300">
    <property type="entry name" value="P-loop containing nucleotide triphosphate hydrolases"/>
    <property type="match status" value="1"/>
</dbReference>
<dbReference type="PRINTS" id="PR00364">
    <property type="entry name" value="DISEASERSIST"/>
</dbReference>
<dbReference type="Pfam" id="PF00069">
    <property type="entry name" value="Pkinase"/>
    <property type="match status" value="1"/>
</dbReference>
<sequence length="1757" mass="198763">MEEPEEVTFQFLREITDGFSEKQKVGKGAFGAVYRGVTANGNHVAVKIFLQGRTSDLDDRQFRNEFYNLTKVKHKNIVRVQGYCYETKQTRTEYDGKPVLAEETQKALCFEFLGNGTLENHLFEESCGLEWDMRYKIIKGICEGLKYLHKDRGESLLHLDLKPANILLDENMVPKIADFGLSKIFSDQLARTTQSPLGTLGFQPVEFIHGGKISEKFDIFSLGGIIIRIVSGPDGHSKYVDAPAEFIDQVLRNWRKRWEKYSNGSLLEAWFRQVETCTQIALNCLEDDSQKRPDIVKIIDELSKIEAINNEVINLQAPKERNKTTEHSEMKPTKEYKVTTDQHQHSNFISSSSSSEKESDNPQETSFHVGEELIVGREGSKEKMASLLGSVSEKIIIFPVYGIGGIGKTTFARLIYNDTNFKYYSQAWVYVSPRFDLCKIGNSIISQLSGKENQANELHLIKNCLTKLIAGKNILIVLDDLWENNRVRLMDLKDMLNPGDSSKTVVLVTTRSEDIARTICSNIEPYKIEALTDEMCWDIIKQKSGFQARHDKEKLVGIGKEIARKCGGVALAAQTLGSILQSRKYAEWEKVMNSEIWTETISRDASLPNHVLASLKLSYVHMDDCLKSCFTYCAIFPKGYKIVKRDLIHQWISLDFIKQTLLSSTMELCEKYIVNLLGLSFLQHAMSPTNYRAYGEHDTVFTIHDLVHDLATTLLGEKILDQSKEDYTGGSSCRFALLTDCSKPLESSTTSLAMLRALRFMDCRDCEVHGSAFCAANSLRVLDLSECLINKLPDSIGRMKQLRYINAPKIQDRMIPECITTLSKLRFLSLRGSCFILALPDSIGEIQDLVHLDLSGFSGIEELPESFGDLKSLEHLDFANCQNVIGVSQCLARFTKLQYLNLSNCENVGQLPKALGSLTELQYLNLSDSSYLSGNVLDEAEFLGSLTKLKYLNLSVGEELPDIMRLPEALGSLTELKYLNLSGIYCLKKLPTSFGNLCNLVHLDLSRCSYLRDVSADLNGLTKLQYLDLYGCSAYAHAMEGLQEVFGNLSELRHLNFGNIYQSLLYPDEINVLLERICTLTNLEYLNLSQNDTMSSIPETLCNLKKLHTLDLSGCRSLRRLPVSISEMHSLKFVYRSGNLGWSTLPQYNTVDGNLSELRHLNFGNIYQSLLYPDEINVLLERICTLTNLEYLNLSQNDTMSSIPETLCNLKKLHTLDLSGCRSLRRLPVSISEMHSLKFVYRSGNLGWSTLPQYNTVDGECFVCEYYGADFLVIRRLQNVKSVEELQAMKLVEKTHIRRLSLEWTGAVSRFVEDAEVLRELVPPHSVSFFCLQGYNSISFPSLVMRIGAYLPGLTTMEMNNLPRCGSLPTLGQLPNLQNLRIIQMHRIKKIDVHLYGGSRAFPRLENFTIDDMKCLEEWDTEDGLNEPPFPCLSSVEIKRCPRLRIKPHLPRSINKLKVHSSDKVMLSSLGNSGLFLSSLHVECCMVPLCHWSLLRHLRSLEHLEIAECSDITCSSTDFLQGLTSLTVRGKEKYLTGGGHENFLLPVLTLPNWLGDLTSVTELEISDYKFVMVLPGTIQKLTHLQTLICNRMFSLPEWLGDLRSLTRLELHVCSWIKTLPDSIQLLTCLQTLEVRFCESMVSLPEYLGDLTSLMELKIMYCRRIETLPVSIQQLTRLQTLEVNSCKGMVSLPETLGDLISLTSLWISNCTGIKSLPGTIQKLTSLQCLTIHGCPELVQWCKSEENKMKLAHIIDKDF</sequence>
<dbReference type="InterPro" id="IPR000719">
    <property type="entry name" value="Prot_kinase_dom"/>
</dbReference>
<evidence type="ECO:0000256" key="16">
    <source>
        <dbReference type="PROSITE-ProRule" id="PRU10141"/>
    </source>
</evidence>
<dbReference type="Gene3D" id="1.10.510.10">
    <property type="entry name" value="Transferase(Phosphotransferase) domain 1"/>
    <property type="match status" value="1"/>
</dbReference>
<evidence type="ECO:0000256" key="14">
    <source>
        <dbReference type="ARBA" id="ARBA00047899"/>
    </source>
</evidence>
<dbReference type="InterPro" id="IPR011009">
    <property type="entry name" value="Kinase-like_dom_sf"/>
</dbReference>
<dbReference type="PROSITE" id="PS00108">
    <property type="entry name" value="PROTEIN_KINASE_ST"/>
    <property type="match status" value="1"/>
</dbReference>
<comment type="subcellular location">
    <subcellularLocation>
        <location evidence="1">Cell membrane</location>
        <topology evidence="1">Single-pass membrane protein</topology>
    </subcellularLocation>
</comment>